<dbReference type="Proteomes" id="UP001378592">
    <property type="component" value="Unassembled WGS sequence"/>
</dbReference>
<gene>
    <name evidence="1" type="ORF">R5R35_006101</name>
</gene>
<evidence type="ECO:0000313" key="1">
    <source>
        <dbReference type="EMBL" id="KAK7871397.1"/>
    </source>
</evidence>
<protein>
    <submittedName>
        <fullName evidence="1">Uncharacterized protein</fullName>
    </submittedName>
</protein>
<reference evidence="1 2" key="1">
    <citation type="submission" date="2024-03" db="EMBL/GenBank/DDBJ databases">
        <title>The genome assembly and annotation of the cricket Gryllus longicercus Weissman &amp; Gray.</title>
        <authorList>
            <person name="Szrajer S."/>
            <person name="Gray D."/>
            <person name="Ylla G."/>
        </authorList>
    </citation>
    <scope>NUCLEOTIDE SEQUENCE [LARGE SCALE GENOMIC DNA]</scope>
    <source>
        <strain evidence="1">DAG 2021-001</strain>
        <tissue evidence="1">Whole body minus gut</tissue>
    </source>
</reference>
<sequence length="115" mass="12117">MRITIINITAIVTILNIPMSISNTTISITTITDTIAAAAFITPVTNFITSIISNTDTLPGISNISTLNITVFTSTTTAINFTPRPSLPILPTAPFITSASITTTTAATRLPLRPI</sequence>
<comment type="caution">
    <text evidence="1">The sequence shown here is derived from an EMBL/GenBank/DDBJ whole genome shotgun (WGS) entry which is preliminary data.</text>
</comment>
<evidence type="ECO:0000313" key="2">
    <source>
        <dbReference type="Proteomes" id="UP001378592"/>
    </source>
</evidence>
<organism evidence="1 2">
    <name type="scientific">Gryllus longicercus</name>
    <dbReference type="NCBI Taxonomy" id="2509291"/>
    <lineage>
        <taxon>Eukaryota</taxon>
        <taxon>Metazoa</taxon>
        <taxon>Ecdysozoa</taxon>
        <taxon>Arthropoda</taxon>
        <taxon>Hexapoda</taxon>
        <taxon>Insecta</taxon>
        <taxon>Pterygota</taxon>
        <taxon>Neoptera</taxon>
        <taxon>Polyneoptera</taxon>
        <taxon>Orthoptera</taxon>
        <taxon>Ensifera</taxon>
        <taxon>Gryllidea</taxon>
        <taxon>Grylloidea</taxon>
        <taxon>Gryllidae</taxon>
        <taxon>Gryllinae</taxon>
        <taxon>Gryllus</taxon>
    </lineage>
</organism>
<dbReference type="EMBL" id="JAZDUA010000040">
    <property type="protein sequence ID" value="KAK7871397.1"/>
    <property type="molecule type" value="Genomic_DNA"/>
</dbReference>
<proteinExistence type="predicted"/>
<dbReference type="AlphaFoldDB" id="A0AAN9W3Q2"/>
<name>A0AAN9W3Q2_9ORTH</name>
<keyword evidence="2" id="KW-1185">Reference proteome</keyword>
<accession>A0AAN9W3Q2</accession>